<dbReference type="UniPathway" id="UPA00068">
    <property type="reaction ID" value="UER00114"/>
</dbReference>
<dbReference type="EC" id="4.3.2.1" evidence="3 7"/>
<keyword evidence="12" id="KW-1185">Reference proteome</keyword>
<dbReference type="InterPro" id="IPR008948">
    <property type="entry name" value="L-Aspartase-like"/>
</dbReference>
<dbReference type="HAMAP" id="MF_00006">
    <property type="entry name" value="Arg_succ_lyase"/>
    <property type="match status" value="1"/>
</dbReference>
<evidence type="ECO:0000256" key="8">
    <source>
        <dbReference type="SAM" id="Coils"/>
    </source>
</evidence>
<evidence type="ECO:0000313" key="12">
    <source>
        <dbReference type="Proteomes" id="UP000494255"/>
    </source>
</evidence>
<evidence type="ECO:0000259" key="9">
    <source>
        <dbReference type="Pfam" id="PF00206"/>
    </source>
</evidence>
<dbReference type="InterPro" id="IPR000362">
    <property type="entry name" value="Fumarate_lyase_fam"/>
</dbReference>
<protein>
    <recommendedName>
        <fullName evidence="3 7">Argininosuccinate lyase</fullName>
        <shortName evidence="7">ASAL</shortName>
        <ecNumber evidence="3 7">4.3.2.1</ecNumber>
    </recommendedName>
    <alternativeName>
        <fullName evidence="7">Arginosuccinase</fullName>
    </alternativeName>
</protein>
<comment type="catalytic activity">
    <reaction evidence="1 7">
        <text>2-(N(omega)-L-arginino)succinate = fumarate + L-arginine</text>
        <dbReference type="Rhea" id="RHEA:24020"/>
        <dbReference type="ChEBI" id="CHEBI:29806"/>
        <dbReference type="ChEBI" id="CHEBI:32682"/>
        <dbReference type="ChEBI" id="CHEBI:57472"/>
        <dbReference type="EC" id="4.3.2.1"/>
    </reaction>
</comment>
<evidence type="ECO:0000259" key="10">
    <source>
        <dbReference type="Pfam" id="PF14698"/>
    </source>
</evidence>
<dbReference type="PROSITE" id="PS00163">
    <property type="entry name" value="FUMARATE_LYASES"/>
    <property type="match status" value="1"/>
</dbReference>
<evidence type="ECO:0000256" key="5">
    <source>
        <dbReference type="ARBA" id="ARBA00022605"/>
    </source>
</evidence>
<dbReference type="GO" id="GO:0042450">
    <property type="term" value="P:L-arginine biosynthetic process via ornithine"/>
    <property type="evidence" value="ECO:0007669"/>
    <property type="project" value="UniProtKB-UniRule"/>
</dbReference>
<accession>A0A6J5BRV7</accession>
<evidence type="ECO:0000256" key="4">
    <source>
        <dbReference type="ARBA" id="ARBA00022571"/>
    </source>
</evidence>
<dbReference type="RefSeq" id="WP_217468908.1">
    <property type="nucleotide sequence ID" value="NZ_CADIKC010000006.1"/>
</dbReference>
<dbReference type="PRINTS" id="PR00145">
    <property type="entry name" value="ARGSUCLYASE"/>
</dbReference>
<dbReference type="GeneID" id="97043148"/>
<dbReference type="SUPFAM" id="SSF48557">
    <property type="entry name" value="L-aspartase-like"/>
    <property type="match status" value="1"/>
</dbReference>
<evidence type="ECO:0000256" key="6">
    <source>
        <dbReference type="ARBA" id="ARBA00023239"/>
    </source>
</evidence>
<dbReference type="PANTHER" id="PTHR43814">
    <property type="entry name" value="ARGININOSUCCINATE LYASE"/>
    <property type="match status" value="1"/>
</dbReference>
<comment type="subcellular location">
    <subcellularLocation>
        <location evidence="7">Cytoplasm</location>
    </subcellularLocation>
</comment>
<sequence length="477" mass="52020">MNISEPIERLWGGRFKTGPSAALKALSRSDPSFFRLAPYDLAGSRAHAQELRRAQILTEEELQQLLGEMDTLQAQYLAGEIGPSQDDEDVHTFLERELTQRLGATGGKLRAGRSRNDQAANDLRLFLRDKARTLTHAVIDLQNALIEQADAHTRSVTAGFTHLQPAQPVVFAHHLLAHAQSIYRDVDRLVDWDRRSARSPLGAAALAGSAICVRPELSAVELGYDAPCENSIDAVASRDHVAEFVFIASMLSVNLSRLSEEVILWTTRQFGWVVLDDGYATGSSIMPQKKNSDIAELTRGKAGRLIGNLGGLLATLKSLPLAYNRDLAEDKIAAFDSIDTLELVLPAMAGMIRTMQVNVAEMRRQAPLGFTLATEVADWLALRGIPFSEAHEITGALVRTCEEQGIELGEVSVATLAQVDARLEASVLEHVTLDAAVAARSGYGGTAPARVEEQITRLRAAIDRQTAWAADYRGPSW</sequence>
<dbReference type="GO" id="GO:0005829">
    <property type="term" value="C:cytosol"/>
    <property type="evidence" value="ECO:0007669"/>
    <property type="project" value="TreeGrafter"/>
</dbReference>
<dbReference type="Proteomes" id="UP000494255">
    <property type="component" value="Unassembled WGS sequence"/>
</dbReference>
<dbReference type="CDD" id="cd01359">
    <property type="entry name" value="Argininosuccinate_lyase"/>
    <property type="match status" value="1"/>
</dbReference>
<evidence type="ECO:0000313" key="11">
    <source>
        <dbReference type="EMBL" id="CAB3716214.1"/>
    </source>
</evidence>
<feature type="domain" description="Fumarate lyase N-terminal" evidence="9">
    <location>
        <begin position="13"/>
        <end position="307"/>
    </location>
</feature>
<comment type="pathway">
    <text evidence="2 7">Amino-acid biosynthesis; L-arginine biosynthesis; L-arginine from L-ornithine and carbamoyl phosphate: step 3/3.</text>
</comment>
<dbReference type="InterPro" id="IPR020557">
    <property type="entry name" value="Fumarate_lyase_CS"/>
</dbReference>
<proteinExistence type="inferred from homology"/>
<dbReference type="FunFam" id="1.20.200.10:FF:000015">
    <property type="entry name" value="argininosuccinate lyase isoform X2"/>
    <property type="match status" value="1"/>
</dbReference>
<dbReference type="Pfam" id="PF14698">
    <property type="entry name" value="ASL_C2"/>
    <property type="match status" value="1"/>
</dbReference>
<keyword evidence="8" id="KW-0175">Coiled coil</keyword>
<name>A0A6J5BRV7_9BURK</name>
<dbReference type="Pfam" id="PF00206">
    <property type="entry name" value="Lyase_1"/>
    <property type="match status" value="1"/>
</dbReference>
<dbReference type="Gene3D" id="1.20.200.10">
    <property type="entry name" value="Fumarase/aspartase (Central domain)"/>
    <property type="match status" value="1"/>
</dbReference>
<keyword evidence="4 7" id="KW-0055">Arginine biosynthesis</keyword>
<dbReference type="InterPro" id="IPR024083">
    <property type="entry name" value="Fumarase/histidase_N"/>
</dbReference>
<dbReference type="InterPro" id="IPR022761">
    <property type="entry name" value="Fumarate_lyase_N"/>
</dbReference>
<keyword evidence="7" id="KW-0963">Cytoplasm</keyword>
<dbReference type="EMBL" id="CADIKC010000006">
    <property type="protein sequence ID" value="CAB3716214.1"/>
    <property type="molecule type" value="Genomic_DNA"/>
</dbReference>
<evidence type="ECO:0000256" key="1">
    <source>
        <dbReference type="ARBA" id="ARBA00000985"/>
    </source>
</evidence>
<dbReference type="PRINTS" id="PR00149">
    <property type="entry name" value="FUMRATELYASE"/>
</dbReference>
<organism evidence="11 12">
    <name type="scientific">Paraburkholderia sediminicola</name>
    <dbReference type="NCBI Taxonomy" id="458836"/>
    <lineage>
        <taxon>Bacteria</taxon>
        <taxon>Pseudomonadati</taxon>
        <taxon>Pseudomonadota</taxon>
        <taxon>Betaproteobacteria</taxon>
        <taxon>Burkholderiales</taxon>
        <taxon>Burkholderiaceae</taxon>
        <taxon>Paraburkholderia</taxon>
    </lineage>
</organism>
<feature type="coiled-coil region" evidence="8">
    <location>
        <begin position="48"/>
        <end position="75"/>
    </location>
</feature>
<dbReference type="Gene3D" id="1.10.275.10">
    <property type="entry name" value="Fumarase/aspartase (N-terminal domain)"/>
    <property type="match status" value="1"/>
</dbReference>
<comment type="similarity">
    <text evidence="7">Belongs to the lyase 1 family. Argininosuccinate lyase subfamily.</text>
</comment>
<dbReference type="GO" id="GO:0004056">
    <property type="term" value="F:argininosuccinate lyase activity"/>
    <property type="evidence" value="ECO:0007669"/>
    <property type="project" value="UniProtKB-UniRule"/>
</dbReference>
<feature type="domain" description="Argininosuccinate lyase C-terminal" evidence="10">
    <location>
        <begin position="370"/>
        <end position="438"/>
    </location>
</feature>
<dbReference type="InterPro" id="IPR009049">
    <property type="entry name" value="Argininosuccinate_lyase"/>
</dbReference>
<evidence type="ECO:0000256" key="2">
    <source>
        <dbReference type="ARBA" id="ARBA00004941"/>
    </source>
</evidence>
<reference evidence="11 12" key="1">
    <citation type="submission" date="2020-04" db="EMBL/GenBank/DDBJ databases">
        <authorList>
            <person name="De Canck E."/>
        </authorList>
    </citation>
    <scope>NUCLEOTIDE SEQUENCE [LARGE SCALE GENOMIC DNA]</scope>
    <source>
        <strain evidence="11 12">LMG 24238</strain>
    </source>
</reference>
<evidence type="ECO:0000256" key="7">
    <source>
        <dbReference type="HAMAP-Rule" id="MF_00006"/>
    </source>
</evidence>
<dbReference type="InterPro" id="IPR029419">
    <property type="entry name" value="Arg_succ_lyase_C"/>
</dbReference>
<dbReference type="AlphaFoldDB" id="A0A6J5BRV7"/>
<keyword evidence="6 7" id="KW-0456">Lyase</keyword>
<gene>
    <name evidence="11" type="primary">argH_1</name>
    <name evidence="7" type="synonym">argH</name>
    <name evidence="11" type="ORF">LMG24238_04536</name>
</gene>
<dbReference type="NCBIfam" id="TIGR00838">
    <property type="entry name" value="argH"/>
    <property type="match status" value="1"/>
</dbReference>
<dbReference type="PANTHER" id="PTHR43814:SF1">
    <property type="entry name" value="ARGININOSUCCINATE LYASE"/>
    <property type="match status" value="1"/>
</dbReference>
<evidence type="ECO:0000256" key="3">
    <source>
        <dbReference type="ARBA" id="ARBA00012338"/>
    </source>
</evidence>
<dbReference type="Gene3D" id="1.10.40.30">
    <property type="entry name" value="Fumarase/aspartase (C-terminal domain)"/>
    <property type="match status" value="1"/>
</dbReference>
<keyword evidence="5 7" id="KW-0028">Amino-acid biosynthesis</keyword>